<protein>
    <submittedName>
        <fullName evidence="7">O-antigen transporter</fullName>
    </submittedName>
</protein>
<reference evidence="7 8" key="1">
    <citation type="submission" date="2020-04" db="EMBL/GenBank/DDBJ databases">
        <authorList>
            <person name="De Canck E."/>
        </authorList>
    </citation>
    <scope>NUCLEOTIDE SEQUENCE [LARGE SCALE GENOMIC DNA]</scope>
    <source>
        <strain evidence="7 8">LMG 29739</strain>
    </source>
</reference>
<dbReference type="InterPro" id="IPR050833">
    <property type="entry name" value="Poly_Biosynth_Transport"/>
</dbReference>
<feature type="transmembrane region" description="Helical" evidence="6">
    <location>
        <begin position="411"/>
        <end position="429"/>
    </location>
</feature>
<keyword evidence="2" id="KW-1003">Cell membrane</keyword>
<comment type="subcellular location">
    <subcellularLocation>
        <location evidence="1">Cell membrane</location>
        <topology evidence="1">Multi-pass membrane protein</topology>
    </subcellularLocation>
</comment>
<feature type="transmembrane region" description="Helical" evidence="6">
    <location>
        <begin position="313"/>
        <end position="335"/>
    </location>
</feature>
<gene>
    <name evidence="7" type="primary">rfbX_2</name>
    <name evidence="7" type="ORF">LMG29739_03340</name>
</gene>
<feature type="transmembrane region" description="Helical" evidence="6">
    <location>
        <begin position="36"/>
        <end position="56"/>
    </location>
</feature>
<accession>A0A6J5E1I8</accession>
<proteinExistence type="predicted"/>
<name>A0A6J5E1I8_9BURK</name>
<evidence type="ECO:0000256" key="4">
    <source>
        <dbReference type="ARBA" id="ARBA00022989"/>
    </source>
</evidence>
<dbReference type="EMBL" id="CADIKF010000025">
    <property type="protein sequence ID" value="CAB3760259.1"/>
    <property type="molecule type" value="Genomic_DNA"/>
</dbReference>
<dbReference type="CDD" id="cd13128">
    <property type="entry name" value="MATE_Wzx_like"/>
    <property type="match status" value="1"/>
</dbReference>
<feature type="transmembrane region" description="Helical" evidence="6">
    <location>
        <begin position="108"/>
        <end position="131"/>
    </location>
</feature>
<evidence type="ECO:0000313" key="8">
    <source>
        <dbReference type="Proteomes" id="UP000494329"/>
    </source>
</evidence>
<feature type="transmembrane region" description="Helical" evidence="6">
    <location>
        <begin position="169"/>
        <end position="190"/>
    </location>
</feature>
<keyword evidence="5 6" id="KW-0472">Membrane</keyword>
<evidence type="ECO:0000256" key="3">
    <source>
        <dbReference type="ARBA" id="ARBA00022692"/>
    </source>
</evidence>
<keyword evidence="3 6" id="KW-0812">Transmembrane</keyword>
<evidence type="ECO:0000256" key="6">
    <source>
        <dbReference type="SAM" id="Phobius"/>
    </source>
</evidence>
<evidence type="ECO:0000256" key="1">
    <source>
        <dbReference type="ARBA" id="ARBA00004651"/>
    </source>
</evidence>
<feature type="transmembrane region" description="Helical" evidence="6">
    <location>
        <begin position="355"/>
        <end position="376"/>
    </location>
</feature>
<feature type="transmembrane region" description="Helical" evidence="6">
    <location>
        <begin position="388"/>
        <end position="405"/>
    </location>
</feature>
<dbReference type="GO" id="GO:0005886">
    <property type="term" value="C:plasma membrane"/>
    <property type="evidence" value="ECO:0007669"/>
    <property type="project" value="UniProtKB-SubCell"/>
</dbReference>
<dbReference type="Proteomes" id="UP000494329">
    <property type="component" value="Unassembled WGS sequence"/>
</dbReference>
<dbReference type="AlphaFoldDB" id="A0A6J5E1I8"/>
<feature type="transmembrane region" description="Helical" evidence="6">
    <location>
        <begin position="196"/>
        <end position="219"/>
    </location>
</feature>
<dbReference type="PANTHER" id="PTHR30250">
    <property type="entry name" value="PST FAMILY PREDICTED COLANIC ACID TRANSPORTER"/>
    <property type="match status" value="1"/>
</dbReference>
<evidence type="ECO:0000313" key="7">
    <source>
        <dbReference type="EMBL" id="CAB3760259.1"/>
    </source>
</evidence>
<dbReference type="Pfam" id="PF01943">
    <property type="entry name" value="Polysacc_synt"/>
    <property type="match status" value="1"/>
</dbReference>
<keyword evidence="4 6" id="KW-1133">Transmembrane helix</keyword>
<keyword evidence="8" id="KW-1185">Reference proteome</keyword>
<feature type="transmembrane region" description="Helical" evidence="6">
    <location>
        <begin position="143"/>
        <end position="162"/>
    </location>
</feature>
<sequence>MRGARAERLRRRARARMRTCDAAAVPPAGARVSRNVAIMIVSFVANYVASFATFPYLTRVLGPAPFGVLAYGVALATYGTLLTEWGFGLSGPKAVVDRAGRAAALNELIWSVSAAKVCLCVVSFAGLAVLLACTPHDPATRSVILLSWFGVLGNALTLYWLFQGLERFGLIAAMVVINRGVTLPLTFWLVKGPQDVALAAAIQAAGPVVAALLSLAIAWRLGVLCAPQLSWRAIGRQLADGADSFVASASVSLFGAANTILLKASAGTYQAGLYAAADKLRTVGNLVPAQLCAVLYPRITALFAHDRAAAARLTAFGAAVTLALSAAGAAFFIVWSKPLAHLVLGGEFSGAAPVLALLCASTLFGNLAYFIGLQVLMPFGDGRARSRMILAAGLLNVALSVGLVPRHGAQGAASAFLIAQAALLVFYLVSIVGNAQRRAYVAASWRRG</sequence>
<evidence type="ECO:0000256" key="2">
    <source>
        <dbReference type="ARBA" id="ARBA00022475"/>
    </source>
</evidence>
<dbReference type="InterPro" id="IPR002797">
    <property type="entry name" value="Polysacc_synth"/>
</dbReference>
<feature type="transmembrane region" description="Helical" evidence="6">
    <location>
        <begin position="68"/>
        <end position="87"/>
    </location>
</feature>
<dbReference type="PANTHER" id="PTHR30250:SF11">
    <property type="entry name" value="O-ANTIGEN TRANSPORTER-RELATED"/>
    <property type="match status" value="1"/>
</dbReference>
<organism evidence="7 8">
    <name type="scientific">Paraburkholderia solisilvae</name>
    <dbReference type="NCBI Taxonomy" id="624376"/>
    <lineage>
        <taxon>Bacteria</taxon>
        <taxon>Pseudomonadati</taxon>
        <taxon>Pseudomonadota</taxon>
        <taxon>Betaproteobacteria</taxon>
        <taxon>Burkholderiales</taxon>
        <taxon>Burkholderiaceae</taxon>
        <taxon>Paraburkholderia</taxon>
    </lineage>
</organism>
<evidence type="ECO:0000256" key="5">
    <source>
        <dbReference type="ARBA" id="ARBA00023136"/>
    </source>
</evidence>